<evidence type="ECO:0000313" key="1">
    <source>
        <dbReference type="EMBL" id="WPK12169.1"/>
    </source>
</evidence>
<protein>
    <submittedName>
        <fullName evidence="1">DNRLRE domain-containing protein</fullName>
    </submittedName>
</protein>
<name>A0ABZ0RYS8_9BACI</name>
<gene>
    <name evidence="1" type="ORF">R6U77_00335</name>
</gene>
<organism evidence="1 2">
    <name type="scientific">Lysinibacillus louembei</name>
    <dbReference type="NCBI Taxonomy" id="1470088"/>
    <lineage>
        <taxon>Bacteria</taxon>
        <taxon>Bacillati</taxon>
        <taxon>Bacillota</taxon>
        <taxon>Bacilli</taxon>
        <taxon>Bacillales</taxon>
        <taxon>Bacillaceae</taxon>
        <taxon>Lysinibacillus</taxon>
    </lineage>
</organism>
<proteinExistence type="predicted"/>
<dbReference type="EMBL" id="CP137624">
    <property type="protein sequence ID" value="WPK12169.1"/>
    <property type="molecule type" value="Genomic_DNA"/>
</dbReference>
<dbReference type="NCBIfam" id="NF033679">
    <property type="entry name" value="DNRLRE_dom"/>
    <property type="match status" value="1"/>
</dbReference>
<reference evidence="1 2" key="1">
    <citation type="submission" date="2023-09" db="EMBL/GenBank/DDBJ databases">
        <authorList>
            <person name="Page C.A."/>
            <person name="Perez-Diaz I.M."/>
        </authorList>
    </citation>
    <scope>NUCLEOTIDE SEQUENCE [LARGE SCALE GENOMIC DNA]</scope>
    <source>
        <strain evidence="1 2">Ll15</strain>
    </source>
</reference>
<dbReference type="Proteomes" id="UP001322664">
    <property type="component" value="Chromosome"/>
</dbReference>
<evidence type="ECO:0000313" key="2">
    <source>
        <dbReference type="Proteomes" id="UP001322664"/>
    </source>
</evidence>
<keyword evidence="2" id="KW-1185">Reference proteome</keyword>
<accession>A0ABZ0RYS8</accession>
<dbReference type="RefSeq" id="WP_319836964.1">
    <property type="nucleotide sequence ID" value="NZ_CP137624.1"/>
</dbReference>
<sequence length="433" mass="47195">MQQKNKQTLVLIAIVVLLVQTVFSSLPVMAVSTTSILQVTMSTDGKPYVEGDIATSPVAIQVTATSADSAKVEFSQDGQTWQPFDVAKLFMVEDIGEHLLWFRLVGASNIQKYTIRIAPPMLQTMANGLNNVVTHLPEADVMTFEGSTADGVYDNDQYGRLYIGMTNEAPYSLNTRSRAAFRFKLDEGKEVAAATLELHVQDVEGVNSGYPLYVDVYGSPNNNFTNTSGRLNIFPVVEEGATSVRYIAPTDSNSGLPVVPPGGKISRDVTDLVKAYTDSTDRDITLVAIGNESNPLNGRFSIYSAEHANATLHPKLIVTYSDNEPPTGTIRVREGAYTIEPFVILDITAADPDVGDNVTAMRFTENLENWPSVWENFANFKSFILTPGDGNKTIYMQLKDNRGGISAVYSTSVYLDRSAPTGTVQINEGGIMD</sequence>